<dbReference type="AlphaFoldDB" id="A0A518DLV5"/>
<evidence type="ECO:0000256" key="1">
    <source>
        <dbReference type="ARBA" id="ARBA00004141"/>
    </source>
</evidence>
<proteinExistence type="inferred from homology"/>
<feature type="transmembrane region" description="Helical" evidence="5">
    <location>
        <begin position="53"/>
        <end position="76"/>
    </location>
</feature>
<feature type="transmembrane region" description="Helical" evidence="5">
    <location>
        <begin position="180"/>
        <end position="211"/>
    </location>
</feature>
<feature type="transmembrane region" description="Helical" evidence="5">
    <location>
        <begin position="283"/>
        <end position="301"/>
    </location>
</feature>
<dbReference type="GO" id="GO:0005886">
    <property type="term" value="C:plasma membrane"/>
    <property type="evidence" value="ECO:0007669"/>
    <property type="project" value="UniProtKB-SubCell"/>
</dbReference>
<dbReference type="PANTHER" id="PTHR31154:SF4">
    <property type="entry name" value="MEMBRANE TRANSPORTER PROTEIN"/>
    <property type="match status" value="1"/>
</dbReference>
<evidence type="ECO:0000256" key="2">
    <source>
        <dbReference type="ARBA" id="ARBA00022692"/>
    </source>
</evidence>
<gene>
    <name evidence="6" type="ORF">Pla8534_05780</name>
</gene>
<evidence type="ECO:0000256" key="5">
    <source>
        <dbReference type="RuleBase" id="RU363041"/>
    </source>
</evidence>
<accession>A0A518DLV5</accession>
<comment type="subcellular location">
    <subcellularLocation>
        <location evidence="5">Cell membrane</location>
        <topology evidence="5">Multi-pass membrane protein</topology>
    </subcellularLocation>
    <subcellularLocation>
        <location evidence="1">Membrane</location>
        <topology evidence="1">Multi-pass membrane protein</topology>
    </subcellularLocation>
</comment>
<feature type="transmembrane region" description="Helical" evidence="5">
    <location>
        <begin position="117"/>
        <end position="136"/>
    </location>
</feature>
<feature type="transmembrane region" description="Helical" evidence="5">
    <location>
        <begin position="88"/>
        <end position="105"/>
    </location>
</feature>
<keyword evidence="4 5" id="KW-0472">Membrane</keyword>
<dbReference type="RefSeq" id="WP_145049078.1">
    <property type="nucleotide sequence ID" value="NZ_CP036433.1"/>
</dbReference>
<dbReference type="InterPro" id="IPR002781">
    <property type="entry name" value="TM_pro_TauE-like"/>
</dbReference>
<dbReference type="Proteomes" id="UP000317648">
    <property type="component" value="Chromosome"/>
</dbReference>
<keyword evidence="7" id="KW-1185">Reference proteome</keyword>
<feature type="transmembrane region" description="Helical" evidence="5">
    <location>
        <begin position="307"/>
        <end position="328"/>
    </location>
</feature>
<evidence type="ECO:0000313" key="7">
    <source>
        <dbReference type="Proteomes" id="UP000317648"/>
    </source>
</evidence>
<dbReference type="KEGG" id="lcre:Pla8534_05780"/>
<comment type="caution">
    <text evidence="5">Lacks conserved residue(s) required for the propagation of feature annotation.</text>
</comment>
<feature type="transmembrane region" description="Helical" evidence="5">
    <location>
        <begin position="12"/>
        <end position="33"/>
    </location>
</feature>
<feature type="transmembrane region" description="Helical" evidence="5">
    <location>
        <begin position="143"/>
        <end position="160"/>
    </location>
</feature>
<dbReference type="OrthoDB" id="128686at2"/>
<comment type="similarity">
    <text evidence="5">Belongs to the 4-toluene sulfonate uptake permease (TSUP) (TC 2.A.102) family.</text>
</comment>
<organism evidence="6 7">
    <name type="scientific">Lignipirellula cremea</name>
    <dbReference type="NCBI Taxonomy" id="2528010"/>
    <lineage>
        <taxon>Bacteria</taxon>
        <taxon>Pseudomonadati</taxon>
        <taxon>Planctomycetota</taxon>
        <taxon>Planctomycetia</taxon>
        <taxon>Pirellulales</taxon>
        <taxon>Pirellulaceae</taxon>
        <taxon>Lignipirellula</taxon>
    </lineage>
</organism>
<keyword evidence="2 5" id="KW-0812">Transmembrane</keyword>
<dbReference type="Pfam" id="PF01925">
    <property type="entry name" value="TauE"/>
    <property type="match status" value="1"/>
</dbReference>
<keyword evidence="3 5" id="KW-1133">Transmembrane helix</keyword>
<dbReference type="EMBL" id="CP036433">
    <property type="protein sequence ID" value="QDU92805.1"/>
    <property type="molecule type" value="Genomic_DNA"/>
</dbReference>
<feature type="transmembrane region" description="Helical" evidence="5">
    <location>
        <begin position="255"/>
        <end position="276"/>
    </location>
</feature>
<evidence type="ECO:0000313" key="6">
    <source>
        <dbReference type="EMBL" id="QDU92805.1"/>
    </source>
</evidence>
<sequence length="358" mass="37727">MPIARESGSLRQLWPFGVWLLAFYTVWLSIVIWRDGWSDLQAHWPIALAMALGSYVAGSTPMGGGTVGFPVLVLLFDLPGSLGRNFGLAVQSIGMVSASIYIFAARRPLDWGLLRPALLGALIGTPLGAAFVAPFLPDLWVKLLFAVVWCSFGVMHLIKLRELVAAEGVSPRRRSWDQPIGWTIGLTGGVVASIAGVGIDMMVYAVLVLLYRADLRISIPTSVVLMAFTSVVGIGSNLLLAQVNPGLYYVDPEVFSNWLAAAPIVALGAPFGALVVNLISRTPTLLAVSLLCIGQFVWTVIQAGVTGFALAGAIAGVVAVNGLFYLLYQAGRDPSPTAAAVPATGDIPLELAGEEAAG</sequence>
<evidence type="ECO:0000256" key="4">
    <source>
        <dbReference type="ARBA" id="ARBA00023136"/>
    </source>
</evidence>
<feature type="transmembrane region" description="Helical" evidence="5">
    <location>
        <begin position="223"/>
        <end position="243"/>
    </location>
</feature>
<reference evidence="6 7" key="1">
    <citation type="submission" date="2019-02" db="EMBL/GenBank/DDBJ databases">
        <title>Deep-cultivation of Planctomycetes and their phenomic and genomic characterization uncovers novel biology.</title>
        <authorList>
            <person name="Wiegand S."/>
            <person name="Jogler M."/>
            <person name="Boedeker C."/>
            <person name="Pinto D."/>
            <person name="Vollmers J."/>
            <person name="Rivas-Marin E."/>
            <person name="Kohn T."/>
            <person name="Peeters S.H."/>
            <person name="Heuer A."/>
            <person name="Rast P."/>
            <person name="Oberbeckmann S."/>
            <person name="Bunk B."/>
            <person name="Jeske O."/>
            <person name="Meyerdierks A."/>
            <person name="Storesund J.E."/>
            <person name="Kallscheuer N."/>
            <person name="Luecker S."/>
            <person name="Lage O.M."/>
            <person name="Pohl T."/>
            <person name="Merkel B.J."/>
            <person name="Hornburger P."/>
            <person name="Mueller R.-W."/>
            <person name="Bruemmer F."/>
            <person name="Labrenz M."/>
            <person name="Spormann A.M."/>
            <person name="Op den Camp H."/>
            <person name="Overmann J."/>
            <person name="Amann R."/>
            <person name="Jetten M.S.M."/>
            <person name="Mascher T."/>
            <person name="Medema M.H."/>
            <person name="Devos D.P."/>
            <person name="Kaster A.-K."/>
            <person name="Ovreas L."/>
            <person name="Rohde M."/>
            <person name="Galperin M.Y."/>
            <person name="Jogler C."/>
        </authorList>
    </citation>
    <scope>NUCLEOTIDE SEQUENCE [LARGE SCALE GENOMIC DNA]</scope>
    <source>
        <strain evidence="6 7">Pla85_3_4</strain>
    </source>
</reference>
<evidence type="ECO:0000256" key="3">
    <source>
        <dbReference type="ARBA" id="ARBA00022989"/>
    </source>
</evidence>
<keyword evidence="5" id="KW-1003">Cell membrane</keyword>
<protein>
    <recommendedName>
        <fullName evidence="5">Probable membrane transporter protein</fullName>
    </recommendedName>
</protein>
<dbReference type="PANTHER" id="PTHR31154">
    <property type="entry name" value="MEMBRANE TRANSPORTER PROTEIN"/>
    <property type="match status" value="1"/>
</dbReference>
<name>A0A518DLV5_9BACT</name>